<dbReference type="GO" id="GO:0006629">
    <property type="term" value="P:lipid metabolic process"/>
    <property type="evidence" value="ECO:0007669"/>
    <property type="project" value="InterPro"/>
</dbReference>
<organism evidence="2 3">
    <name type="scientific">[Clostridium] celerecrescens 18A</name>
    <dbReference type="NCBI Taxonomy" id="1286362"/>
    <lineage>
        <taxon>Bacteria</taxon>
        <taxon>Bacillati</taxon>
        <taxon>Bacillota</taxon>
        <taxon>Clostridia</taxon>
        <taxon>Lachnospirales</taxon>
        <taxon>Lachnospiraceae</taxon>
        <taxon>Lacrimispora</taxon>
    </lineage>
</organism>
<dbReference type="InterPro" id="IPR017946">
    <property type="entry name" value="PLC-like_Pdiesterase_TIM-brl"/>
</dbReference>
<evidence type="ECO:0000259" key="1">
    <source>
        <dbReference type="PROSITE" id="PS51704"/>
    </source>
</evidence>
<dbReference type="PANTHER" id="PTHR46211">
    <property type="entry name" value="GLYCEROPHOSPHORYL DIESTER PHOSPHODIESTERASE"/>
    <property type="match status" value="1"/>
</dbReference>
<proteinExistence type="predicted"/>
<dbReference type="SUPFAM" id="SSF51695">
    <property type="entry name" value="PLC-like phosphodiesterases"/>
    <property type="match status" value="1"/>
</dbReference>
<sequence>MRYQTKIYGHRGASQYAPENSMEAFQLAYDMGADGIEFDVQMTRDGYLVVTHDEEISRVSDGIGYVKDYSLEELRGVQFNKTHPEYEGVQIPLLEEVLEQFVHKRSKADNEFLFNIELKNNIFPYEGMEEKVLKIVKEKKVLGRTLFSSFSHASMLKLREIEETAKVAFLYCDGIIDIGNYAEKYKINTVHPAWYLLNRKDTIEVLHERGIEINIWTVNSGKEIRRFCDMGVNGIITNKPELGSEIRDDK</sequence>
<dbReference type="PANTHER" id="PTHR46211:SF1">
    <property type="entry name" value="GLYCEROPHOSPHODIESTER PHOSPHODIESTERASE, CYTOPLASMIC"/>
    <property type="match status" value="1"/>
</dbReference>
<dbReference type="Proteomes" id="UP000231092">
    <property type="component" value="Unassembled WGS sequence"/>
</dbReference>
<accession>A0A2M8ZCF5</accession>
<dbReference type="Gene3D" id="3.20.20.190">
    <property type="entry name" value="Phosphatidylinositol (PI) phosphodiesterase"/>
    <property type="match status" value="1"/>
</dbReference>
<dbReference type="GO" id="GO:0008081">
    <property type="term" value="F:phosphoric diester hydrolase activity"/>
    <property type="evidence" value="ECO:0007669"/>
    <property type="project" value="InterPro"/>
</dbReference>
<dbReference type="CDD" id="cd08563">
    <property type="entry name" value="GDPD_TtGDE_like"/>
    <property type="match status" value="1"/>
</dbReference>
<evidence type="ECO:0000313" key="2">
    <source>
        <dbReference type="EMBL" id="PJJ31129.1"/>
    </source>
</evidence>
<gene>
    <name evidence="2" type="ORF">H171_4769</name>
</gene>
<feature type="domain" description="GP-PDE" evidence="1">
    <location>
        <begin position="5"/>
        <end position="247"/>
    </location>
</feature>
<dbReference type="InterPro" id="IPR030395">
    <property type="entry name" value="GP_PDE_dom"/>
</dbReference>
<evidence type="ECO:0000313" key="3">
    <source>
        <dbReference type="Proteomes" id="UP000231092"/>
    </source>
</evidence>
<name>A0A2M8ZCF5_9FIRM</name>
<dbReference type="AlphaFoldDB" id="A0A2M8ZCF5"/>
<comment type="caution">
    <text evidence="2">The sequence shown here is derived from an EMBL/GenBank/DDBJ whole genome shotgun (WGS) entry which is preliminary data.</text>
</comment>
<dbReference type="Pfam" id="PF03009">
    <property type="entry name" value="GDPD"/>
    <property type="match status" value="1"/>
</dbReference>
<reference evidence="2 3" key="1">
    <citation type="submission" date="2017-11" db="EMBL/GenBank/DDBJ databases">
        <title>Understudied soil microbes with underappreciated capabilities: Untangling the Clostridium saccharolyticum group.</title>
        <authorList>
            <person name="Leschine S."/>
        </authorList>
    </citation>
    <scope>NUCLEOTIDE SEQUENCE [LARGE SCALE GENOMIC DNA]</scope>
    <source>
        <strain evidence="2 3">18A</strain>
    </source>
</reference>
<dbReference type="PROSITE" id="PS51704">
    <property type="entry name" value="GP_PDE"/>
    <property type="match status" value="1"/>
</dbReference>
<protein>
    <submittedName>
        <fullName evidence="2">Glycerophosphoryl diester phosphodiesterase</fullName>
    </submittedName>
</protein>
<dbReference type="RefSeq" id="WP_100307291.1">
    <property type="nucleotide sequence ID" value="NZ_PGET01000001.1"/>
</dbReference>
<dbReference type="EMBL" id="PGET01000001">
    <property type="protein sequence ID" value="PJJ31129.1"/>
    <property type="molecule type" value="Genomic_DNA"/>
</dbReference>